<dbReference type="EMBL" id="AMQN01015054">
    <property type="status" value="NOT_ANNOTATED_CDS"/>
    <property type="molecule type" value="Genomic_DNA"/>
</dbReference>
<dbReference type="OrthoDB" id="6287244at2759"/>
<dbReference type="Proteomes" id="UP000014760">
    <property type="component" value="Unassembled WGS sequence"/>
</dbReference>
<reference evidence="1 3" key="2">
    <citation type="journal article" date="2013" name="Nature">
        <title>Insights into bilaterian evolution from three spiralian genomes.</title>
        <authorList>
            <person name="Simakov O."/>
            <person name="Marletaz F."/>
            <person name="Cho S.J."/>
            <person name="Edsinger-Gonzales E."/>
            <person name="Havlak P."/>
            <person name="Hellsten U."/>
            <person name="Kuo D.H."/>
            <person name="Larsson T."/>
            <person name="Lv J."/>
            <person name="Arendt D."/>
            <person name="Savage R."/>
            <person name="Osoegawa K."/>
            <person name="de Jong P."/>
            <person name="Grimwood J."/>
            <person name="Chapman J.A."/>
            <person name="Shapiro H."/>
            <person name="Aerts A."/>
            <person name="Otillar R.P."/>
            <person name="Terry A.Y."/>
            <person name="Boore J.L."/>
            <person name="Grigoriev I.V."/>
            <person name="Lindberg D.R."/>
            <person name="Seaver E.C."/>
            <person name="Weisblat D.A."/>
            <person name="Putnam N.H."/>
            <person name="Rokhsar D.S."/>
        </authorList>
    </citation>
    <scope>NUCLEOTIDE SEQUENCE</scope>
    <source>
        <strain evidence="1 3">I ESC-2004</strain>
    </source>
</reference>
<sequence>MDHVLEKEIDILAITETWLREGDAALVTELTPSGYVFQHITREARNEEEDHDRIRRGGGVGILIRKNIKHELVKKENSYQSFEMIEMKIYVQNKSIRIVNIYRPQRLYNGDLSWGTSMVNINSFLAEHLASTEENKGNQKGLNKVLNTLLERKNDMKLPDRQSDRDLAERFAEYFTSKIVKIRTQIKSSIEPREVGDHYTDRSEDSMIVSFLMVTDEDVEKIIRQLPLCSLDFLPTWLMKEQASLLAQY</sequence>
<gene>
    <name evidence="1" type="ORF">CAPTEDRAFT_200006</name>
</gene>
<dbReference type="EnsemblMetazoa" id="CapteT200006">
    <property type="protein sequence ID" value="CapteP200006"/>
    <property type="gene ID" value="CapteG200006"/>
</dbReference>
<keyword evidence="3" id="KW-1185">Reference proteome</keyword>
<dbReference type="InterPro" id="IPR036691">
    <property type="entry name" value="Endo/exonu/phosph_ase_sf"/>
</dbReference>
<proteinExistence type="predicted"/>
<dbReference type="HOGENOM" id="CLU_1116665_0_0_1"/>
<dbReference type="AlphaFoldDB" id="R7TDC4"/>
<dbReference type="PANTHER" id="PTHR46670">
    <property type="entry name" value="ENDO/EXONUCLEASE/PHOSPHATASE DOMAIN-CONTAINING PROTEIN"/>
    <property type="match status" value="1"/>
</dbReference>
<protein>
    <submittedName>
        <fullName evidence="1 2">Uncharacterized protein</fullName>
    </submittedName>
</protein>
<evidence type="ECO:0000313" key="1">
    <source>
        <dbReference type="EMBL" id="ELT89066.1"/>
    </source>
</evidence>
<dbReference type="SUPFAM" id="SSF56219">
    <property type="entry name" value="DNase I-like"/>
    <property type="match status" value="1"/>
</dbReference>
<evidence type="ECO:0000313" key="2">
    <source>
        <dbReference type="EnsemblMetazoa" id="CapteP200006"/>
    </source>
</evidence>
<dbReference type="PANTHER" id="PTHR46670:SF3">
    <property type="entry name" value="ENDONUCLEASE_EXONUCLEASE_PHOSPHATASE DOMAIN-CONTAINING PROTEIN"/>
    <property type="match status" value="1"/>
</dbReference>
<evidence type="ECO:0000313" key="3">
    <source>
        <dbReference type="Proteomes" id="UP000014760"/>
    </source>
</evidence>
<reference evidence="2" key="3">
    <citation type="submission" date="2015-06" db="UniProtKB">
        <authorList>
            <consortium name="EnsemblMetazoa"/>
        </authorList>
    </citation>
    <scope>IDENTIFICATION</scope>
</reference>
<reference evidence="3" key="1">
    <citation type="submission" date="2012-12" db="EMBL/GenBank/DDBJ databases">
        <authorList>
            <person name="Hellsten U."/>
            <person name="Grimwood J."/>
            <person name="Chapman J.A."/>
            <person name="Shapiro H."/>
            <person name="Aerts A."/>
            <person name="Otillar R.P."/>
            <person name="Terry A.Y."/>
            <person name="Boore J.L."/>
            <person name="Simakov O."/>
            <person name="Marletaz F."/>
            <person name="Cho S.-J."/>
            <person name="Edsinger-Gonzales E."/>
            <person name="Havlak P."/>
            <person name="Kuo D.-H."/>
            <person name="Larsson T."/>
            <person name="Lv J."/>
            <person name="Arendt D."/>
            <person name="Savage R."/>
            <person name="Osoegawa K."/>
            <person name="de Jong P."/>
            <person name="Lindberg D.R."/>
            <person name="Seaver E.C."/>
            <person name="Weisblat D.A."/>
            <person name="Putnam N.H."/>
            <person name="Grigoriev I.V."/>
            <person name="Rokhsar D.S."/>
        </authorList>
    </citation>
    <scope>NUCLEOTIDE SEQUENCE</scope>
    <source>
        <strain evidence="3">I ESC-2004</strain>
    </source>
</reference>
<dbReference type="Gene3D" id="3.60.10.10">
    <property type="entry name" value="Endonuclease/exonuclease/phosphatase"/>
    <property type="match status" value="1"/>
</dbReference>
<organism evidence="1">
    <name type="scientific">Capitella teleta</name>
    <name type="common">Polychaete worm</name>
    <dbReference type="NCBI Taxonomy" id="283909"/>
    <lineage>
        <taxon>Eukaryota</taxon>
        <taxon>Metazoa</taxon>
        <taxon>Spiralia</taxon>
        <taxon>Lophotrochozoa</taxon>
        <taxon>Annelida</taxon>
        <taxon>Polychaeta</taxon>
        <taxon>Sedentaria</taxon>
        <taxon>Scolecida</taxon>
        <taxon>Capitellidae</taxon>
        <taxon>Capitella</taxon>
    </lineage>
</organism>
<dbReference type="EMBL" id="KB311548">
    <property type="protein sequence ID" value="ELT89066.1"/>
    <property type="molecule type" value="Genomic_DNA"/>
</dbReference>
<accession>R7TDC4</accession>
<name>R7TDC4_CAPTE</name>